<sequence length="363" mass="40631">MASESEYTVVGSGSRRKVHPFSTTCCVCLYRFTSQSQRDVWIFACGHVACETCFEATPKTSSVCRVCKEEGELWPVEVPVVRCVPGAFRSLSSDSAVTGPLLVVSFFFWSSSSSWFVISLNICSAIPRGDHRPSYTRQELAEVKGYFVQEDRTLGLECAPCVAGSWMKQLTQAVRSLGWTSAFACLGEELDAITSEHPSSLALPLDNFPMLTASPLTELEIEAVAPCLLEFLTPEGIWAPEMRFRRVVFRDYMAGTTMKPQEPQPNLHVWPSQDGLQVDVEESFGVWEAEAAYSLQVDENAAGRRIPESMKMGFLQQLQWFNQLYQQLPFEQEEPHMEEGGLGDWPHAYRDDPDSPAGYYEPG</sequence>
<dbReference type="Proteomes" id="UP000224854">
    <property type="component" value="Unassembled WGS sequence"/>
</dbReference>
<evidence type="ECO:0000313" key="5">
    <source>
        <dbReference type="Proteomes" id="UP000224854"/>
    </source>
</evidence>
<dbReference type="SUPFAM" id="SSF57850">
    <property type="entry name" value="RING/U-box"/>
    <property type="match status" value="1"/>
</dbReference>
<name>A0A2C5YLE6_9HYPO</name>
<dbReference type="GO" id="GO:0008270">
    <property type="term" value="F:zinc ion binding"/>
    <property type="evidence" value="ECO:0007669"/>
    <property type="project" value="UniProtKB-KW"/>
</dbReference>
<dbReference type="AlphaFoldDB" id="A0A2C5YLE6"/>
<evidence type="ECO:0000259" key="3">
    <source>
        <dbReference type="PROSITE" id="PS50089"/>
    </source>
</evidence>
<evidence type="ECO:0000313" key="4">
    <source>
        <dbReference type="EMBL" id="PHH78898.1"/>
    </source>
</evidence>
<organism evidence="4 5">
    <name type="scientific">Ophiocordyceps australis</name>
    <dbReference type="NCBI Taxonomy" id="1399860"/>
    <lineage>
        <taxon>Eukaryota</taxon>
        <taxon>Fungi</taxon>
        <taxon>Dikarya</taxon>
        <taxon>Ascomycota</taxon>
        <taxon>Pezizomycotina</taxon>
        <taxon>Sordariomycetes</taxon>
        <taxon>Hypocreomycetidae</taxon>
        <taxon>Hypocreales</taxon>
        <taxon>Ophiocordycipitaceae</taxon>
        <taxon>Ophiocordyceps</taxon>
    </lineage>
</organism>
<reference evidence="4 5" key="1">
    <citation type="submission" date="2017-06" db="EMBL/GenBank/DDBJ databases">
        <title>Ant-infecting Ophiocordyceps genomes reveal a high diversity of potential behavioral manipulation genes and a possible major role for enterotoxins.</title>
        <authorList>
            <person name="De Bekker C."/>
            <person name="Evans H.C."/>
            <person name="Brachmann A."/>
            <person name="Hughes D.P."/>
        </authorList>
    </citation>
    <scope>NUCLEOTIDE SEQUENCE [LARGE SCALE GENOMIC DNA]</scope>
    <source>
        <strain evidence="4 5">1348a</strain>
    </source>
</reference>
<dbReference type="InterPro" id="IPR013083">
    <property type="entry name" value="Znf_RING/FYVE/PHD"/>
</dbReference>
<keyword evidence="1" id="KW-0863">Zinc-finger</keyword>
<proteinExistence type="predicted"/>
<dbReference type="InterPro" id="IPR001841">
    <property type="entry name" value="Znf_RING"/>
</dbReference>
<gene>
    <name evidence="4" type="ORF">CDD82_2770</name>
</gene>
<keyword evidence="1" id="KW-0862">Zinc</keyword>
<accession>A0A2C5YLE6</accession>
<keyword evidence="1" id="KW-0479">Metal-binding</keyword>
<dbReference type="PROSITE" id="PS50089">
    <property type="entry name" value="ZF_RING_2"/>
    <property type="match status" value="1"/>
</dbReference>
<feature type="domain" description="RING-type" evidence="3">
    <location>
        <begin position="25"/>
        <end position="68"/>
    </location>
</feature>
<keyword evidence="5" id="KW-1185">Reference proteome</keyword>
<feature type="region of interest" description="Disordered" evidence="2">
    <location>
        <begin position="335"/>
        <end position="363"/>
    </location>
</feature>
<dbReference type="OrthoDB" id="10559377at2759"/>
<dbReference type="Gene3D" id="3.30.40.10">
    <property type="entry name" value="Zinc/RING finger domain, C3HC4 (zinc finger)"/>
    <property type="match status" value="1"/>
</dbReference>
<protein>
    <recommendedName>
        <fullName evidence="3">RING-type domain-containing protein</fullName>
    </recommendedName>
</protein>
<comment type="caution">
    <text evidence="4">The sequence shown here is derived from an EMBL/GenBank/DDBJ whole genome shotgun (WGS) entry which is preliminary data.</text>
</comment>
<evidence type="ECO:0000256" key="2">
    <source>
        <dbReference type="SAM" id="MobiDB-lite"/>
    </source>
</evidence>
<evidence type="ECO:0000256" key="1">
    <source>
        <dbReference type="PROSITE-ProRule" id="PRU00175"/>
    </source>
</evidence>
<dbReference type="EMBL" id="NJEU01000205">
    <property type="protein sequence ID" value="PHH78898.1"/>
    <property type="molecule type" value="Genomic_DNA"/>
</dbReference>